<dbReference type="Proteomes" id="UP000008810">
    <property type="component" value="Chromosome 2"/>
</dbReference>
<evidence type="ECO:0000313" key="3">
    <source>
        <dbReference type="EnsemblPlants" id="PNT73174"/>
    </source>
</evidence>
<evidence type="ECO:0000313" key="4">
    <source>
        <dbReference type="Proteomes" id="UP000008810"/>
    </source>
</evidence>
<keyword evidence="4" id="KW-1185">Reference proteome</keyword>
<gene>
    <name evidence="2" type="ORF">BRADI_2g54745v3</name>
</gene>
<proteinExistence type="predicted"/>
<dbReference type="InParanoid" id="A0A2K2DFV8"/>
<protein>
    <submittedName>
        <fullName evidence="2 3">Uncharacterized protein</fullName>
    </submittedName>
</protein>
<evidence type="ECO:0000313" key="2">
    <source>
        <dbReference type="EMBL" id="PNT73174.1"/>
    </source>
</evidence>
<sequence>MLRPDVKPLQNLQLNPLPPMHKSERPDVKPLQNLQLNPLPPMHKSERPTVEPPAGHQLASTTSEALQGSVSCFASDVSPEQAGGFCRNFQQLLTVVLASYLHRCMLLYVARSTSFIAL</sequence>
<name>A0A2K2DFV8_BRADI</name>
<dbReference type="AlphaFoldDB" id="A0A2K2DFV8"/>
<reference evidence="2 3" key="1">
    <citation type="journal article" date="2010" name="Nature">
        <title>Genome sequencing and analysis of the model grass Brachypodium distachyon.</title>
        <authorList>
            <consortium name="International Brachypodium Initiative"/>
        </authorList>
    </citation>
    <scope>NUCLEOTIDE SEQUENCE [LARGE SCALE GENOMIC DNA]</scope>
    <source>
        <strain evidence="2 3">Bd21</strain>
    </source>
</reference>
<dbReference type="EMBL" id="CM000881">
    <property type="protein sequence ID" value="PNT73174.1"/>
    <property type="molecule type" value="Genomic_DNA"/>
</dbReference>
<feature type="region of interest" description="Disordered" evidence="1">
    <location>
        <begin position="1"/>
        <end position="62"/>
    </location>
</feature>
<accession>A0A2K2DFV8</accession>
<evidence type="ECO:0000256" key="1">
    <source>
        <dbReference type="SAM" id="MobiDB-lite"/>
    </source>
</evidence>
<reference evidence="3" key="3">
    <citation type="submission" date="2018-08" db="UniProtKB">
        <authorList>
            <consortium name="EnsemblPlants"/>
        </authorList>
    </citation>
    <scope>IDENTIFICATION</scope>
    <source>
        <strain evidence="3">cv. Bd21</strain>
    </source>
</reference>
<dbReference type="Gramene" id="PNT73174">
    <property type="protein sequence ID" value="PNT73174"/>
    <property type="gene ID" value="BRADI_2g54745v3"/>
</dbReference>
<dbReference type="EnsemblPlants" id="PNT73174">
    <property type="protein sequence ID" value="PNT73174"/>
    <property type="gene ID" value="BRADI_2g54745v3"/>
</dbReference>
<organism evidence="2">
    <name type="scientific">Brachypodium distachyon</name>
    <name type="common">Purple false brome</name>
    <name type="synonym">Trachynia distachya</name>
    <dbReference type="NCBI Taxonomy" id="15368"/>
    <lineage>
        <taxon>Eukaryota</taxon>
        <taxon>Viridiplantae</taxon>
        <taxon>Streptophyta</taxon>
        <taxon>Embryophyta</taxon>
        <taxon>Tracheophyta</taxon>
        <taxon>Spermatophyta</taxon>
        <taxon>Magnoliopsida</taxon>
        <taxon>Liliopsida</taxon>
        <taxon>Poales</taxon>
        <taxon>Poaceae</taxon>
        <taxon>BOP clade</taxon>
        <taxon>Pooideae</taxon>
        <taxon>Stipodae</taxon>
        <taxon>Brachypodieae</taxon>
        <taxon>Brachypodium</taxon>
    </lineage>
</organism>
<reference evidence="2" key="2">
    <citation type="submission" date="2017-06" db="EMBL/GenBank/DDBJ databases">
        <title>WGS assembly of Brachypodium distachyon.</title>
        <authorList>
            <consortium name="The International Brachypodium Initiative"/>
            <person name="Lucas S."/>
            <person name="Harmon-Smith M."/>
            <person name="Lail K."/>
            <person name="Tice H."/>
            <person name="Grimwood J."/>
            <person name="Bruce D."/>
            <person name="Barry K."/>
            <person name="Shu S."/>
            <person name="Lindquist E."/>
            <person name="Wang M."/>
            <person name="Pitluck S."/>
            <person name="Vogel J.P."/>
            <person name="Garvin D.F."/>
            <person name="Mockler T.C."/>
            <person name="Schmutz J."/>
            <person name="Rokhsar D."/>
            <person name="Bevan M.W."/>
        </authorList>
    </citation>
    <scope>NUCLEOTIDE SEQUENCE</scope>
    <source>
        <strain evidence="2">Bd21</strain>
    </source>
</reference>